<proteinExistence type="predicted"/>
<sequence length="82" mass="8987">MHRHGEFTAGHWGFRSTSADHVVHNSTESEDVDITSLSVSCSPYILCMLFELCMLCELLCNIREAAPSGTVGFVGPRVPYGL</sequence>
<dbReference type="EMBL" id="HF935496">
    <property type="protein sequence ID" value="CCX09782.1"/>
    <property type="molecule type" value="Genomic_DNA"/>
</dbReference>
<evidence type="ECO:0000313" key="2">
    <source>
        <dbReference type="Proteomes" id="UP000018144"/>
    </source>
</evidence>
<keyword evidence="2" id="KW-1185">Reference proteome</keyword>
<gene>
    <name evidence="1" type="ORF">PCON_09375</name>
</gene>
<evidence type="ECO:0000313" key="1">
    <source>
        <dbReference type="EMBL" id="CCX09782.1"/>
    </source>
</evidence>
<organism evidence="1 2">
    <name type="scientific">Pyronema omphalodes (strain CBS 100304)</name>
    <name type="common">Pyronema confluens</name>
    <dbReference type="NCBI Taxonomy" id="1076935"/>
    <lineage>
        <taxon>Eukaryota</taxon>
        <taxon>Fungi</taxon>
        <taxon>Dikarya</taxon>
        <taxon>Ascomycota</taxon>
        <taxon>Pezizomycotina</taxon>
        <taxon>Pezizomycetes</taxon>
        <taxon>Pezizales</taxon>
        <taxon>Pyronemataceae</taxon>
        <taxon>Pyronema</taxon>
    </lineage>
</organism>
<reference evidence="1 2" key="1">
    <citation type="journal article" date="2013" name="PLoS Genet.">
        <title>The genome and development-dependent transcriptomes of Pyronema confluens: a window into fungal evolution.</title>
        <authorList>
            <person name="Traeger S."/>
            <person name="Altegoer F."/>
            <person name="Freitag M."/>
            <person name="Gabaldon T."/>
            <person name="Kempken F."/>
            <person name="Kumar A."/>
            <person name="Marcet-Houben M."/>
            <person name="Poggeler S."/>
            <person name="Stajich J.E."/>
            <person name="Nowrousian M."/>
        </authorList>
    </citation>
    <scope>NUCLEOTIDE SEQUENCE [LARGE SCALE GENOMIC DNA]</scope>
    <source>
        <strain evidence="2">CBS 100304</strain>
        <tissue evidence="1">Vegetative mycelium</tissue>
    </source>
</reference>
<dbReference type="AlphaFoldDB" id="U4L1M4"/>
<accession>U4L1M4</accession>
<name>U4L1M4_PYROM</name>
<protein>
    <submittedName>
        <fullName evidence="1">Uncharacterized protein</fullName>
    </submittedName>
</protein>
<dbReference type="Proteomes" id="UP000018144">
    <property type="component" value="Unassembled WGS sequence"/>
</dbReference>